<evidence type="ECO:0000256" key="3">
    <source>
        <dbReference type="ARBA" id="ARBA00022729"/>
    </source>
</evidence>
<dbReference type="InterPro" id="IPR023614">
    <property type="entry name" value="Porin_dom_sf"/>
</dbReference>
<gene>
    <name evidence="4" type="ORF">F7O97_26165</name>
</gene>
<keyword evidence="2" id="KW-0813">Transport</keyword>
<dbReference type="PANTHER" id="PTHR34596">
    <property type="entry name" value="CHITOPORIN"/>
    <property type="match status" value="1"/>
</dbReference>
<dbReference type="Pfam" id="PF03573">
    <property type="entry name" value="OprD"/>
    <property type="match status" value="1"/>
</dbReference>
<comment type="similarity">
    <text evidence="1">Belongs to the outer membrane porin (Opr) (TC 1.B.25) family.</text>
</comment>
<dbReference type="EMBL" id="VZIV01000076">
    <property type="protein sequence ID" value="KAB0760109.1"/>
    <property type="molecule type" value="Genomic_DNA"/>
</dbReference>
<protein>
    <submittedName>
        <fullName evidence="4">OprD family porin</fullName>
    </submittedName>
</protein>
<keyword evidence="3" id="KW-0732">Signal</keyword>
<dbReference type="GO" id="GO:0016020">
    <property type="term" value="C:membrane"/>
    <property type="evidence" value="ECO:0007669"/>
    <property type="project" value="InterPro"/>
</dbReference>
<name>A0A643IWV2_PSEAI</name>
<reference evidence="4" key="1">
    <citation type="submission" date="2019-09" db="EMBL/GenBank/DDBJ databases">
        <title>Whole genome sequence analysis of bacterial isolates in patients.</title>
        <authorList>
            <person name="Jeong K.C."/>
        </authorList>
    </citation>
    <scope>NUCLEOTIDE SEQUENCE</scope>
    <source>
        <strain evidence="4">KCJ3K105</strain>
    </source>
</reference>
<evidence type="ECO:0000256" key="2">
    <source>
        <dbReference type="ARBA" id="ARBA00022448"/>
    </source>
</evidence>
<dbReference type="InterPro" id="IPR005318">
    <property type="entry name" value="OM_porin_bac"/>
</dbReference>
<dbReference type="Gene3D" id="2.40.160.10">
    <property type="entry name" value="Porin"/>
    <property type="match status" value="1"/>
</dbReference>
<evidence type="ECO:0000313" key="4">
    <source>
        <dbReference type="EMBL" id="KAB0760109.1"/>
    </source>
</evidence>
<accession>A0A643IWV2</accession>
<dbReference type="AlphaFoldDB" id="A0A643IWV2"/>
<sequence>MSLGLLVGGEACLADDSLGHRDNISTGLNQRQKAEMKVPPGFVEGSTLNGFLRNYYFARDNHDTPSRRDQREWAQGLMLSFRSGYTDTPIGVGLDAHAFYGLRLDGGGGSGGAGVLPLDSAGRPADSFSAAGAALKLRGLDSLVKIGDQLLENPVIASGVSRMVPQSYRGVTLKNYHFRAFELDAGFVEATRLRNQSGHSHLTSGYGNGTKGGIAADRESPHIAWLGASYSAPGGSQVTLYSGRLADIWNQHYLGLSQPWRLSSQLTLTPWLHYYKTRDQGRSQLGRIDNDLYNAGLTLAGGGQSLSLSLQKVDGDTPFDFIAQNDRTFLYESNAMQYADFNGPGERSWKIQYQASLAFLAAPDWQFGAAYGRGQADLIRVDPDSAGYGYLYNPNGKNAQHWERDLSLRYAFPAGPAKGLSVTLRWATHRPGEGYTAPGNTRGNSSSDEYRVVVDYPIRLL</sequence>
<comment type="caution">
    <text evidence="4">The sequence shown here is derived from an EMBL/GenBank/DDBJ whole genome shotgun (WGS) entry which is preliminary data.</text>
</comment>
<organism evidence="4">
    <name type="scientific">Pseudomonas aeruginosa</name>
    <dbReference type="NCBI Taxonomy" id="287"/>
    <lineage>
        <taxon>Bacteria</taxon>
        <taxon>Pseudomonadati</taxon>
        <taxon>Pseudomonadota</taxon>
        <taxon>Gammaproteobacteria</taxon>
        <taxon>Pseudomonadales</taxon>
        <taxon>Pseudomonadaceae</taxon>
        <taxon>Pseudomonas</taxon>
    </lineage>
</organism>
<proteinExistence type="inferred from homology"/>
<dbReference type="GO" id="GO:0015288">
    <property type="term" value="F:porin activity"/>
    <property type="evidence" value="ECO:0007669"/>
    <property type="project" value="TreeGrafter"/>
</dbReference>
<dbReference type="PANTHER" id="PTHR34596:SF2">
    <property type="entry name" value="CHITOPORIN"/>
    <property type="match status" value="1"/>
</dbReference>
<evidence type="ECO:0000256" key="1">
    <source>
        <dbReference type="ARBA" id="ARBA00009075"/>
    </source>
</evidence>